<feature type="region of interest" description="Disordered" evidence="1">
    <location>
        <begin position="1909"/>
        <end position="1929"/>
    </location>
</feature>
<accession>A0A6L5XE55</accession>
<dbReference type="Proteomes" id="UP000483362">
    <property type="component" value="Unassembled WGS sequence"/>
</dbReference>
<evidence type="ECO:0000259" key="2">
    <source>
        <dbReference type="Pfam" id="PF14349"/>
    </source>
</evidence>
<dbReference type="NCBIfam" id="TIGR04189">
    <property type="entry name" value="surface_SprA"/>
    <property type="match status" value="1"/>
</dbReference>
<gene>
    <name evidence="3" type="primary">sprA</name>
    <name evidence="3" type="ORF">FYJ29_09805</name>
</gene>
<sequence length="2478" mass="277476">MCLAGTVEGLAQDAKFQSQVTPPPVTPVGVNQKKSPKDSVELRQPVADKVTDNYGNLQFVQQPTDLKNPDNVTTTVEYDPATGMYVVHTKIGDNDVVTPFLLNRDEYNNTALRQSMVEYYRQKNAMAADSASKKSPFNFLDMQFGLGPLDAIFGPGGVQLKTQGSATINMGVKMNKTDNPALSVSARKKTYFDFEQKIQATIAASVGDKMKFNMTYNTDATFEFDNKNLKLAYEGKEDEIIKNLEAGNVSMTTGSSLIRGGSALFGIKAKMQFGKLTATALVSQQNSETQTVSSSGGSQKTAFSISADSYDANRHFFLSQFFRDNYDAWCSKLPLVSSGISVTKIEVWVTNKKGNFDSSRNLVSFQDIGEGDNSHILNHHWTGTGAGNPSNTSNNLLTEIREQYPNARYIDQVSTALAPLEAYGVVGGRDYEKVESARLLSSSEYTLNSALGYISLNSALTADEVLSVAYQYTYRGATYQVGEFSSDIDSTAQSLYVKMLKGTTASPTYPMWDLMMKNVYSLGAYQVSPNNFKLNVMFLSDTTGNEINYIPAGTINGTPLLQVMNLDRLDANKEPNIDGRFDYIEGYTINASKGKVIFPVVEPFGSWLKSKLNSEALAEKYCFQELYDTTQTVAKISDKNKFVLEGEYQASSGNVISLNASNVARGSVVVTAGGVTLTENSDYTVDYSMGTVTIINQSIIDAGTSINVSLENQSTFSMQRKTLLGLDLDYAFNKNFHVGATVMHYGEKAITEKVSIGSELVNNTIWGANISYNNNFMWLTNLLNKIPTVNATQPSSLSFTGEFAQLVPHSASTGSNAGSSYIDDFESTQSGIDLRSPYSWFLASTPCDPSTEGLFPEAQLSNNVDYGKNRALLAWYYIDRLFTQRNSSYSPGYIKNDLDQLSNPYVREIPYSEVFPGRELNYGESSIIQTLNLSFYPNERGPYNLDASNIDENGNLLNPEKRWGGIMRKLDNTNFESSNIEYIQFWMMDPFLDPDLDNTSGGDLYFNLGELSEDILKDGLKSYENGLPIDGSDTNTKKTVWGKVSSQPSLTYAFDTSAGSRVHQDVGLNGLSTAEELNDSSYAYYDFVKRLRAVLPATTIATMENDPFSPLNDPAGDNYHFYRGYDYDEAKLSILERYKHYNGTEGNSLAAEDASDPLYQSSRSVPDVEDINQDNTLNEYERYFQYKISIRPADLVVGQNYIVDKQELTKTMRNGKKQHVVWYQFSIPLSSYQKVVGSISDFSTIRFMRMFLTGFAKTTHLRFATLELVRGEWRNYDYDPDQRANAPKQGSLTVNTVNIEENASREPVNYVLPPGVSRIVDSGQSQITQLNEQSMQMKIEGLPAGDAIAVYRNTSLDLRIYKRMQMFVHEEALVNDATALKNGDLTVFLRMGTDVKNNYYEYEIPMVLTPHSSSYSTNSSSDRLIVWPEANMFDFSLSALTNVKRNRNAQKMAGVEGVSYYSRYTEQDPAHENSRITVMGNPSLSDVRVMLIGIRNKASTTKDATVWVDELRVTDFDQDGGWAAKANATLNLSDIGTVNFGWHKETTGFGSVDQSLSQRRLDDYDQMNVAFQVDAGRFLPEKVKLKAPVYYSYTKEKSTPKYNPLDDDVLLNDALDACSTKEQRDSISDYAVTNHTVKSFSVSGLKFDVKSKNPMPWDPANFSFSYSFNKQHTSDPDNVYENTNDYRGSFNYSWTPYAKPFTPFKRMINAKNKHMKFFREWELHWLPSSISFNSNISRYYYEQQTRNTTDAKIDIPVSVSKNFLWDRQFAITWAFTKSLSMSLNTQTTAHILEPVGQVNKKLFPDAYRDWKDSVWRSIKNLGTPWAYNQTFTASYRTPFSSIPILSFINANATYNATYNWDRGTSLEGVFAGNTVANQAVLNFDTRFNMETLYNKIPYLKDVNKRFSSSGGFNRNQPGGKRTSAKKPKKFDRTYKLQPDSTFVIKHNMNVKNLRVTATTTDGKRYPIKYKVKDNNNIEILSKGDENVKITITEIPAKEKKGFMYEFAQYSTRLLMSVRSFSVKFSNTRQMSLPQFIPNVGDIFGQNNHYDVMAPGLDFAFGFTDESYLEKAQARGWLLNDQNMTTPAIYSKTNTFSSEVQLEPLRGLKITLTGNRTDNRTNQHYFMYDSPTVMYSGSYTKTHIAIATALRGVSIDDGYHSDAFDKFLQNIPIVQSRIESRYHGKNYPNSGFIAGTVYADQPYNSQNGSIRQTSSDVLIPAFVAAYSGKDAKHYTLNPFPGLKDVLPNWRITYDGLSKMSFFKRYFRSFTLNHAYQCTYSVGSYSSYSDWVTIGEGLGFTKDAITGNPVPSSPYDISSVTITEKFAPLIGLTATMNNNVTFNAEYRDSRTLSLNTSAGQVVEANTRSLVIGGGYKIANFNSVLKIRKKQTGISNDLTLNLDFQLSNNTALIRKIEANTAQATSGTRTLGINFTANYVMSKRVTLGAYFDYQVNTPLVSTTAYPTTNANYGISLNMSLAK</sequence>
<dbReference type="Pfam" id="PF14349">
    <property type="entry name" value="SprA_N"/>
    <property type="match status" value="2"/>
</dbReference>
<evidence type="ECO:0000313" key="4">
    <source>
        <dbReference type="Proteomes" id="UP000483362"/>
    </source>
</evidence>
<name>A0A6L5XE55_9BACT</name>
<dbReference type="InterPro" id="IPR025684">
    <property type="entry name" value="SprA_N_dom"/>
</dbReference>
<proteinExistence type="predicted"/>
<feature type="domain" description="Gliding motility protein SprA N-terminal" evidence="2">
    <location>
        <begin position="71"/>
        <end position="359"/>
    </location>
</feature>
<dbReference type="InterPro" id="IPR026377">
    <property type="entry name" value="Cell_surface_SprA"/>
</dbReference>
<feature type="domain" description="Gliding motility protein SprA N-terminal" evidence="2">
    <location>
        <begin position="1111"/>
        <end position="1615"/>
    </location>
</feature>
<organism evidence="3 4">
    <name type="scientific">Sodaliphilus pleomorphus</name>
    <dbReference type="NCBI Taxonomy" id="2606626"/>
    <lineage>
        <taxon>Bacteria</taxon>
        <taxon>Pseudomonadati</taxon>
        <taxon>Bacteroidota</taxon>
        <taxon>Bacteroidia</taxon>
        <taxon>Bacteroidales</taxon>
        <taxon>Muribaculaceae</taxon>
        <taxon>Sodaliphilus</taxon>
    </lineage>
</organism>
<dbReference type="EMBL" id="VULT01000015">
    <property type="protein sequence ID" value="MSS18047.1"/>
    <property type="molecule type" value="Genomic_DNA"/>
</dbReference>
<protein>
    <submittedName>
        <fullName evidence="3">Cell surface protein SprA</fullName>
    </submittedName>
</protein>
<reference evidence="3 4" key="1">
    <citation type="submission" date="2019-08" db="EMBL/GenBank/DDBJ databases">
        <title>In-depth cultivation of the pig gut microbiome towards novel bacterial diversity and tailored functional studies.</title>
        <authorList>
            <person name="Wylensek D."/>
            <person name="Hitch T.C.A."/>
            <person name="Clavel T."/>
        </authorList>
    </citation>
    <scope>NUCLEOTIDE SEQUENCE [LARGE SCALE GENOMIC DNA]</scope>
    <source>
        <strain evidence="3 4">Oil-RF-744-WCA-WT-10</strain>
    </source>
</reference>
<comment type="caution">
    <text evidence="3">The sequence shown here is derived from an EMBL/GenBank/DDBJ whole genome shotgun (WGS) entry which is preliminary data.</text>
</comment>
<feature type="region of interest" description="Disordered" evidence="1">
    <location>
        <begin position="18"/>
        <end position="41"/>
    </location>
</feature>
<keyword evidence="4" id="KW-1185">Reference proteome</keyword>
<evidence type="ECO:0000313" key="3">
    <source>
        <dbReference type="EMBL" id="MSS18047.1"/>
    </source>
</evidence>
<evidence type="ECO:0000256" key="1">
    <source>
        <dbReference type="SAM" id="MobiDB-lite"/>
    </source>
</evidence>